<organism evidence="2 3">
    <name type="scientific">Polynucleobacter kasalickyi</name>
    <dbReference type="NCBI Taxonomy" id="1938817"/>
    <lineage>
        <taxon>Bacteria</taxon>
        <taxon>Pseudomonadati</taxon>
        <taxon>Pseudomonadota</taxon>
        <taxon>Betaproteobacteria</taxon>
        <taxon>Burkholderiales</taxon>
        <taxon>Burkholderiaceae</taxon>
        <taxon>Polynucleobacter</taxon>
    </lineage>
</organism>
<keyword evidence="1" id="KW-1133">Transmembrane helix</keyword>
<dbReference type="Proteomes" id="UP000192708">
    <property type="component" value="Unassembled WGS sequence"/>
</dbReference>
<dbReference type="EMBL" id="FWXJ01000004">
    <property type="protein sequence ID" value="SMC40363.1"/>
    <property type="molecule type" value="Genomic_DNA"/>
</dbReference>
<name>A0A1W1YW69_9BURK</name>
<protein>
    <submittedName>
        <fullName evidence="2">Uncharacterized protein</fullName>
    </submittedName>
</protein>
<evidence type="ECO:0000313" key="3">
    <source>
        <dbReference type="Proteomes" id="UP000192708"/>
    </source>
</evidence>
<keyword evidence="1" id="KW-0472">Membrane</keyword>
<dbReference type="AlphaFoldDB" id="A0A1W1YW69"/>
<evidence type="ECO:0000256" key="1">
    <source>
        <dbReference type="SAM" id="Phobius"/>
    </source>
</evidence>
<accession>A0A1W1YW69</accession>
<dbReference type="RefSeq" id="WP_084282978.1">
    <property type="nucleotide sequence ID" value="NZ_FWXJ01000004.1"/>
</dbReference>
<gene>
    <name evidence="2" type="ORF">SAMN06296008_1041</name>
</gene>
<reference evidence="2 3" key="1">
    <citation type="submission" date="2017-04" db="EMBL/GenBank/DDBJ databases">
        <authorList>
            <person name="Afonso C.L."/>
            <person name="Miller P.J."/>
            <person name="Scott M.A."/>
            <person name="Spackman E."/>
            <person name="Goraichik I."/>
            <person name="Dimitrov K.M."/>
            <person name="Suarez D.L."/>
            <person name="Swayne D.E."/>
        </authorList>
    </citation>
    <scope>NUCLEOTIDE SEQUENCE [LARGE SCALE GENOMIC DNA]</scope>
    <source>
        <strain evidence="2 3">VK13</strain>
    </source>
</reference>
<keyword evidence="1" id="KW-0812">Transmembrane</keyword>
<proteinExistence type="predicted"/>
<evidence type="ECO:0000313" key="2">
    <source>
        <dbReference type="EMBL" id="SMC40363.1"/>
    </source>
</evidence>
<keyword evidence="3" id="KW-1185">Reference proteome</keyword>
<feature type="transmembrane region" description="Helical" evidence="1">
    <location>
        <begin position="64"/>
        <end position="86"/>
    </location>
</feature>
<sequence length="198" mass="22328">MSEKIKSILSKLFQVLNSSPSELLHGRRVQWDFGRFNDAMKFRDSTSLFQPNIDPNQVARWLRAVFLIATISLIVGFFCSIFQFPWLQNGKSQMTYYQVGLKNDPSHLFSKKVIHLDGIKIQGIMITKDQPDNAQGYVIFDIDGKNIGPIEVGETFGKGLFLQSITNNSATITFQGQKSTIYLNSSESNVPNNKVVSK</sequence>